<accession>B4JIT8</accession>
<reference evidence="2 3" key="1">
    <citation type="journal article" date="2007" name="Nature">
        <title>Evolution of genes and genomes on the Drosophila phylogeny.</title>
        <authorList>
            <consortium name="Drosophila 12 Genomes Consortium"/>
            <person name="Clark A.G."/>
            <person name="Eisen M.B."/>
            <person name="Smith D.R."/>
            <person name="Bergman C.M."/>
            <person name="Oliver B."/>
            <person name="Markow T.A."/>
            <person name="Kaufman T.C."/>
            <person name="Kellis M."/>
            <person name="Gelbart W."/>
            <person name="Iyer V.N."/>
            <person name="Pollard D.A."/>
            <person name="Sackton T.B."/>
            <person name="Larracuente A.M."/>
            <person name="Singh N.D."/>
            <person name="Abad J.P."/>
            <person name="Abt D.N."/>
            <person name="Adryan B."/>
            <person name="Aguade M."/>
            <person name="Akashi H."/>
            <person name="Anderson W.W."/>
            <person name="Aquadro C.F."/>
            <person name="Ardell D.H."/>
            <person name="Arguello R."/>
            <person name="Artieri C.G."/>
            <person name="Barbash D.A."/>
            <person name="Barker D."/>
            <person name="Barsanti P."/>
            <person name="Batterham P."/>
            <person name="Batzoglou S."/>
            <person name="Begun D."/>
            <person name="Bhutkar A."/>
            <person name="Blanco E."/>
            <person name="Bosak S.A."/>
            <person name="Bradley R.K."/>
            <person name="Brand A.D."/>
            <person name="Brent M.R."/>
            <person name="Brooks A.N."/>
            <person name="Brown R.H."/>
            <person name="Butlin R.K."/>
            <person name="Caggese C."/>
            <person name="Calvi B.R."/>
            <person name="Bernardo de Carvalho A."/>
            <person name="Caspi A."/>
            <person name="Castrezana S."/>
            <person name="Celniker S.E."/>
            <person name="Chang J.L."/>
            <person name="Chapple C."/>
            <person name="Chatterji S."/>
            <person name="Chinwalla A."/>
            <person name="Civetta A."/>
            <person name="Clifton S.W."/>
            <person name="Comeron J.M."/>
            <person name="Costello J.C."/>
            <person name="Coyne J.A."/>
            <person name="Daub J."/>
            <person name="David R.G."/>
            <person name="Delcher A.L."/>
            <person name="Delehaunty K."/>
            <person name="Do C.B."/>
            <person name="Ebling H."/>
            <person name="Edwards K."/>
            <person name="Eickbush T."/>
            <person name="Evans J.D."/>
            <person name="Filipski A."/>
            <person name="Findeiss S."/>
            <person name="Freyhult E."/>
            <person name="Fulton L."/>
            <person name="Fulton R."/>
            <person name="Garcia A.C."/>
            <person name="Gardiner A."/>
            <person name="Garfield D.A."/>
            <person name="Garvin B.E."/>
            <person name="Gibson G."/>
            <person name="Gilbert D."/>
            <person name="Gnerre S."/>
            <person name="Godfrey J."/>
            <person name="Good R."/>
            <person name="Gotea V."/>
            <person name="Gravely B."/>
            <person name="Greenberg A.J."/>
            <person name="Griffiths-Jones S."/>
            <person name="Gross S."/>
            <person name="Guigo R."/>
            <person name="Gustafson E.A."/>
            <person name="Haerty W."/>
            <person name="Hahn M.W."/>
            <person name="Halligan D.L."/>
            <person name="Halpern A.L."/>
            <person name="Halter G.M."/>
            <person name="Han M.V."/>
            <person name="Heger A."/>
            <person name="Hillier L."/>
            <person name="Hinrichs A.S."/>
            <person name="Holmes I."/>
            <person name="Hoskins R.A."/>
            <person name="Hubisz M.J."/>
            <person name="Hultmark D."/>
            <person name="Huntley M.A."/>
            <person name="Jaffe D.B."/>
            <person name="Jagadeeshan S."/>
            <person name="Jeck W.R."/>
            <person name="Johnson J."/>
            <person name="Jones C.D."/>
            <person name="Jordan W.C."/>
            <person name="Karpen G.H."/>
            <person name="Kataoka E."/>
            <person name="Keightley P.D."/>
            <person name="Kheradpour P."/>
            <person name="Kirkness E.F."/>
            <person name="Koerich L.B."/>
            <person name="Kristiansen K."/>
            <person name="Kudrna D."/>
            <person name="Kulathinal R.J."/>
            <person name="Kumar S."/>
            <person name="Kwok R."/>
            <person name="Lander E."/>
            <person name="Langley C.H."/>
            <person name="Lapoint R."/>
            <person name="Lazzaro B.P."/>
            <person name="Lee S.J."/>
            <person name="Levesque L."/>
            <person name="Li R."/>
            <person name="Lin C.F."/>
            <person name="Lin M.F."/>
            <person name="Lindblad-Toh K."/>
            <person name="Llopart A."/>
            <person name="Long M."/>
            <person name="Low L."/>
            <person name="Lozovsky E."/>
            <person name="Lu J."/>
            <person name="Luo M."/>
            <person name="Machado C.A."/>
            <person name="Makalowski W."/>
            <person name="Marzo M."/>
            <person name="Matsuda M."/>
            <person name="Matzkin L."/>
            <person name="McAllister B."/>
            <person name="McBride C.S."/>
            <person name="McKernan B."/>
            <person name="McKernan K."/>
            <person name="Mendez-Lago M."/>
            <person name="Minx P."/>
            <person name="Mollenhauer M.U."/>
            <person name="Montooth K."/>
            <person name="Mount S.M."/>
            <person name="Mu X."/>
            <person name="Myers E."/>
            <person name="Negre B."/>
            <person name="Newfeld S."/>
            <person name="Nielsen R."/>
            <person name="Noor M.A."/>
            <person name="O'Grady P."/>
            <person name="Pachter L."/>
            <person name="Papaceit M."/>
            <person name="Parisi M.J."/>
            <person name="Parisi M."/>
            <person name="Parts L."/>
            <person name="Pedersen J.S."/>
            <person name="Pesole G."/>
            <person name="Phillippy A.M."/>
            <person name="Ponting C.P."/>
            <person name="Pop M."/>
            <person name="Porcelli D."/>
            <person name="Powell J.R."/>
            <person name="Prohaska S."/>
            <person name="Pruitt K."/>
            <person name="Puig M."/>
            <person name="Quesneville H."/>
            <person name="Ram K.R."/>
            <person name="Rand D."/>
            <person name="Rasmussen M.D."/>
            <person name="Reed L.K."/>
            <person name="Reenan R."/>
            <person name="Reily A."/>
            <person name="Remington K.A."/>
            <person name="Rieger T.T."/>
            <person name="Ritchie M.G."/>
            <person name="Robin C."/>
            <person name="Rogers Y.H."/>
            <person name="Rohde C."/>
            <person name="Rozas J."/>
            <person name="Rubenfield M.J."/>
            <person name="Ruiz A."/>
            <person name="Russo S."/>
            <person name="Salzberg S.L."/>
            <person name="Sanchez-Gracia A."/>
            <person name="Saranga D.J."/>
            <person name="Sato H."/>
            <person name="Schaeffer S.W."/>
            <person name="Schatz M.C."/>
            <person name="Schlenke T."/>
            <person name="Schwartz R."/>
            <person name="Segarra C."/>
            <person name="Singh R.S."/>
            <person name="Sirot L."/>
            <person name="Sirota M."/>
            <person name="Sisneros N.B."/>
            <person name="Smith C.D."/>
            <person name="Smith T.F."/>
            <person name="Spieth J."/>
            <person name="Stage D.E."/>
            <person name="Stark A."/>
            <person name="Stephan W."/>
            <person name="Strausberg R.L."/>
            <person name="Strempel S."/>
            <person name="Sturgill D."/>
            <person name="Sutton G."/>
            <person name="Sutton G.G."/>
            <person name="Tao W."/>
            <person name="Teichmann S."/>
            <person name="Tobari Y.N."/>
            <person name="Tomimura Y."/>
            <person name="Tsolas J.M."/>
            <person name="Valente V.L."/>
            <person name="Venter E."/>
            <person name="Venter J.C."/>
            <person name="Vicario S."/>
            <person name="Vieira F.G."/>
            <person name="Vilella A.J."/>
            <person name="Villasante A."/>
            <person name="Walenz B."/>
            <person name="Wang J."/>
            <person name="Wasserman M."/>
            <person name="Watts T."/>
            <person name="Wilson D."/>
            <person name="Wilson R.K."/>
            <person name="Wing R.A."/>
            <person name="Wolfner M.F."/>
            <person name="Wong A."/>
            <person name="Wong G.K."/>
            <person name="Wu C.I."/>
            <person name="Wu G."/>
            <person name="Yamamoto D."/>
            <person name="Yang H.P."/>
            <person name="Yang S.P."/>
            <person name="Yorke J.A."/>
            <person name="Yoshida K."/>
            <person name="Zdobnov E."/>
            <person name="Zhang P."/>
            <person name="Zhang Y."/>
            <person name="Zimin A.V."/>
            <person name="Baldwin J."/>
            <person name="Abdouelleil A."/>
            <person name="Abdulkadir J."/>
            <person name="Abebe A."/>
            <person name="Abera B."/>
            <person name="Abreu J."/>
            <person name="Acer S.C."/>
            <person name="Aftuck L."/>
            <person name="Alexander A."/>
            <person name="An P."/>
            <person name="Anderson E."/>
            <person name="Anderson S."/>
            <person name="Arachi H."/>
            <person name="Azer M."/>
            <person name="Bachantsang P."/>
            <person name="Barry A."/>
            <person name="Bayul T."/>
            <person name="Berlin A."/>
            <person name="Bessette D."/>
            <person name="Bloom T."/>
            <person name="Blye J."/>
            <person name="Boguslavskiy L."/>
            <person name="Bonnet C."/>
            <person name="Boukhgalter B."/>
            <person name="Bourzgui I."/>
            <person name="Brown A."/>
            <person name="Cahill P."/>
            <person name="Channer S."/>
            <person name="Cheshatsang Y."/>
            <person name="Chuda L."/>
            <person name="Citroen M."/>
            <person name="Collymore A."/>
            <person name="Cooke P."/>
            <person name="Costello M."/>
            <person name="D'Aco K."/>
            <person name="Daza R."/>
            <person name="De Haan G."/>
            <person name="DeGray S."/>
            <person name="DeMaso C."/>
            <person name="Dhargay N."/>
            <person name="Dooley K."/>
            <person name="Dooley E."/>
            <person name="Doricent M."/>
            <person name="Dorje P."/>
            <person name="Dorjee K."/>
            <person name="Dupes A."/>
            <person name="Elong R."/>
            <person name="Falk J."/>
            <person name="Farina A."/>
            <person name="Faro S."/>
            <person name="Ferguson D."/>
            <person name="Fisher S."/>
            <person name="Foley C.D."/>
            <person name="Franke A."/>
            <person name="Friedrich D."/>
            <person name="Gadbois L."/>
            <person name="Gearin G."/>
            <person name="Gearin C.R."/>
            <person name="Giannoukos G."/>
            <person name="Goode T."/>
            <person name="Graham J."/>
            <person name="Grandbois E."/>
            <person name="Grewal S."/>
            <person name="Gyaltsen K."/>
            <person name="Hafez N."/>
            <person name="Hagos B."/>
            <person name="Hall J."/>
            <person name="Henson C."/>
            <person name="Hollinger A."/>
            <person name="Honan T."/>
            <person name="Huard M.D."/>
            <person name="Hughes L."/>
            <person name="Hurhula B."/>
            <person name="Husby M.E."/>
            <person name="Kamat A."/>
            <person name="Kanga B."/>
            <person name="Kashin S."/>
            <person name="Khazanovich D."/>
            <person name="Kisner P."/>
            <person name="Lance K."/>
            <person name="Lara M."/>
            <person name="Lee W."/>
            <person name="Lennon N."/>
            <person name="Letendre F."/>
            <person name="LeVine R."/>
            <person name="Lipovsky A."/>
            <person name="Liu X."/>
            <person name="Liu J."/>
            <person name="Liu S."/>
            <person name="Lokyitsang T."/>
            <person name="Lokyitsang Y."/>
            <person name="Lubonja R."/>
            <person name="Lui A."/>
            <person name="MacDonald P."/>
            <person name="Magnisalis V."/>
            <person name="Maru K."/>
            <person name="Matthews C."/>
            <person name="McCusker W."/>
            <person name="McDonough S."/>
            <person name="Mehta T."/>
            <person name="Meldrim J."/>
            <person name="Meneus L."/>
            <person name="Mihai O."/>
            <person name="Mihalev A."/>
            <person name="Mihova T."/>
            <person name="Mittelman R."/>
            <person name="Mlenga V."/>
            <person name="Montmayeur A."/>
            <person name="Mulrain L."/>
            <person name="Navidi A."/>
            <person name="Naylor J."/>
            <person name="Negash T."/>
            <person name="Nguyen T."/>
            <person name="Nguyen N."/>
            <person name="Nicol R."/>
            <person name="Norbu C."/>
            <person name="Norbu N."/>
            <person name="Novod N."/>
            <person name="O'Neill B."/>
            <person name="Osman S."/>
            <person name="Markiewicz E."/>
            <person name="Oyono O.L."/>
            <person name="Patti C."/>
            <person name="Phunkhang P."/>
            <person name="Pierre F."/>
            <person name="Priest M."/>
            <person name="Raghuraman S."/>
            <person name="Rege F."/>
            <person name="Reyes R."/>
            <person name="Rise C."/>
            <person name="Rogov P."/>
            <person name="Ross K."/>
            <person name="Ryan E."/>
            <person name="Settipalli S."/>
            <person name="Shea T."/>
            <person name="Sherpa N."/>
            <person name="Shi L."/>
            <person name="Shih D."/>
            <person name="Sparrow T."/>
            <person name="Spaulding J."/>
            <person name="Stalker J."/>
            <person name="Stange-Thomann N."/>
            <person name="Stavropoulos S."/>
            <person name="Stone C."/>
            <person name="Strader C."/>
            <person name="Tesfaye S."/>
            <person name="Thomson T."/>
            <person name="Thoulutsang Y."/>
            <person name="Thoulutsang D."/>
            <person name="Topham K."/>
            <person name="Topping I."/>
            <person name="Tsamla T."/>
            <person name="Vassiliev H."/>
            <person name="Vo A."/>
            <person name="Wangchuk T."/>
            <person name="Wangdi T."/>
            <person name="Weiand M."/>
            <person name="Wilkinson J."/>
            <person name="Wilson A."/>
            <person name="Yadav S."/>
            <person name="Young G."/>
            <person name="Yu Q."/>
            <person name="Zembek L."/>
            <person name="Zhong D."/>
            <person name="Zimmer A."/>
            <person name="Zwirko Z."/>
            <person name="Jaffe D.B."/>
            <person name="Alvarez P."/>
            <person name="Brockman W."/>
            <person name="Butler J."/>
            <person name="Chin C."/>
            <person name="Gnerre S."/>
            <person name="Grabherr M."/>
            <person name="Kleber M."/>
            <person name="Mauceli E."/>
            <person name="MacCallum I."/>
        </authorList>
    </citation>
    <scope>NUCLEOTIDE SEQUENCE [LARGE SCALE GENOMIC DNA]</scope>
    <source>
        <strain evidence="3">Tucson 15287-2541.00</strain>
    </source>
</reference>
<keyword evidence="1" id="KW-0732">Signal</keyword>
<dbReference type="OMA" id="LYAICLM"/>
<dbReference type="eggNOG" id="ENOG502RPVD">
    <property type="taxonomic scope" value="Eukaryota"/>
</dbReference>
<name>B4JIT8_DROGR</name>
<gene>
    <name evidence="2" type="primary">Dgri\GH12917</name>
    <name evidence="2" type="ORF">Dgri_GH12917</name>
</gene>
<sequence length="82" mass="9191">MMMLHRIRQLLLYGLCLLGLVVICAPASSESRRVIFLAPPGISRGQILATHGLEKPCQQCHMRDHRGNCRRIISYSTDGVQC</sequence>
<evidence type="ECO:0000313" key="2">
    <source>
        <dbReference type="EMBL" id="EDW00535.1"/>
    </source>
</evidence>
<dbReference type="PhylomeDB" id="B4JIT8"/>
<dbReference type="HOGENOM" id="CLU_2544993_0_0_1"/>
<dbReference type="OrthoDB" id="7893315at2759"/>
<feature type="chain" id="PRO_5002812329" evidence="1">
    <location>
        <begin position="32"/>
        <end position="82"/>
    </location>
</feature>
<organism evidence="3">
    <name type="scientific">Drosophila grimshawi</name>
    <name type="common">Hawaiian fruit fly</name>
    <name type="synonym">Idiomyia grimshawi</name>
    <dbReference type="NCBI Taxonomy" id="7222"/>
    <lineage>
        <taxon>Eukaryota</taxon>
        <taxon>Metazoa</taxon>
        <taxon>Ecdysozoa</taxon>
        <taxon>Arthropoda</taxon>
        <taxon>Hexapoda</taxon>
        <taxon>Insecta</taxon>
        <taxon>Pterygota</taxon>
        <taxon>Neoptera</taxon>
        <taxon>Endopterygota</taxon>
        <taxon>Diptera</taxon>
        <taxon>Brachycera</taxon>
        <taxon>Muscomorpha</taxon>
        <taxon>Ephydroidea</taxon>
        <taxon>Drosophilidae</taxon>
        <taxon>Drosophila</taxon>
        <taxon>Hawaiian Drosophila</taxon>
    </lineage>
</organism>
<dbReference type="EMBL" id="CH916370">
    <property type="protein sequence ID" value="EDW00535.1"/>
    <property type="molecule type" value="Genomic_DNA"/>
</dbReference>
<evidence type="ECO:0000256" key="1">
    <source>
        <dbReference type="SAM" id="SignalP"/>
    </source>
</evidence>
<keyword evidence="3" id="KW-1185">Reference proteome</keyword>
<feature type="signal peptide" evidence="1">
    <location>
        <begin position="1"/>
        <end position="31"/>
    </location>
</feature>
<dbReference type="InParanoid" id="B4JIT8"/>
<dbReference type="KEGG" id="dgr:6565081"/>
<protein>
    <submittedName>
        <fullName evidence="2">GH12917</fullName>
    </submittedName>
</protein>
<dbReference type="Proteomes" id="UP000001070">
    <property type="component" value="Unassembled WGS sequence"/>
</dbReference>
<dbReference type="AlphaFoldDB" id="B4JIT8"/>
<evidence type="ECO:0000313" key="3">
    <source>
        <dbReference type="Proteomes" id="UP000001070"/>
    </source>
</evidence>
<proteinExistence type="predicted"/>